<protein>
    <submittedName>
        <fullName evidence="1">Uncharacterized protein</fullName>
    </submittedName>
</protein>
<dbReference type="EMBL" id="CAJJDN010000079">
    <property type="protein sequence ID" value="CAD8102888.1"/>
    <property type="molecule type" value="Genomic_DNA"/>
</dbReference>
<dbReference type="Proteomes" id="UP000692954">
    <property type="component" value="Unassembled WGS sequence"/>
</dbReference>
<comment type="caution">
    <text evidence="1">The sequence shown here is derived from an EMBL/GenBank/DDBJ whole genome shotgun (WGS) entry which is preliminary data.</text>
</comment>
<dbReference type="AlphaFoldDB" id="A0A8S1PJY4"/>
<organism evidence="1 2">
    <name type="scientific">Paramecium sonneborni</name>
    <dbReference type="NCBI Taxonomy" id="65129"/>
    <lineage>
        <taxon>Eukaryota</taxon>
        <taxon>Sar</taxon>
        <taxon>Alveolata</taxon>
        <taxon>Ciliophora</taxon>
        <taxon>Intramacronucleata</taxon>
        <taxon>Oligohymenophorea</taxon>
        <taxon>Peniculida</taxon>
        <taxon>Parameciidae</taxon>
        <taxon>Paramecium</taxon>
    </lineage>
</organism>
<evidence type="ECO:0000313" key="2">
    <source>
        <dbReference type="Proteomes" id="UP000692954"/>
    </source>
</evidence>
<reference evidence="1" key="1">
    <citation type="submission" date="2021-01" db="EMBL/GenBank/DDBJ databases">
        <authorList>
            <consortium name="Genoscope - CEA"/>
            <person name="William W."/>
        </authorList>
    </citation>
    <scope>NUCLEOTIDE SEQUENCE</scope>
</reference>
<proteinExistence type="predicted"/>
<sequence length="105" mass="12407">MNLIIYAKQTLIKYLIIIYSQAEYLYKPQRKKILKAIELIQIINQVGDSVQPEYFSEIYKLNIIKFIFFVLIIICICNKNDLKQSEQLSNYCININPLLINAFQV</sequence>
<keyword evidence="2" id="KW-1185">Reference proteome</keyword>
<accession>A0A8S1PJY4</accession>
<gene>
    <name evidence="1" type="ORF">PSON_ATCC_30995.1.T0790009</name>
</gene>
<name>A0A8S1PJY4_9CILI</name>
<evidence type="ECO:0000313" key="1">
    <source>
        <dbReference type="EMBL" id="CAD8102888.1"/>
    </source>
</evidence>